<feature type="region of interest" description="Disordered" evidence="1">
    <location>
        <begin position="330"/>
        <end position="349"/>
    </location>
</feature>
<feature type="transmembrane region" description="Helical" evidence="2">
    <location>
        <begin position="210"/>
        <end position="225"/>
    </location>
</feature>
<name>A0A0L6V0L8_9BASI</name>
<protein>
    <submittedName>
        <fullName evidence="3">Uncharacterized protein</fullName>
    </submittedName>
</protein>
<dbReference type="AlphaFoldDB" id="A0A0L6V0L8"/>
<dbReference type="EMBL" id="LAVV01007930">
    <property type="protein sequence ID" value="KNZ54289.1"/>
    <property type="molecule type" value="Genomic_DNA"/>
</dbReference>
<organism evidence="3 4">
    <name type="scientific">Puccinia sorghi</name>
    <dbReference type="NCBI Taxonomy" id="27349"/>
    <lineage>
        <taxon>Eukaryota</taxon>
        <taxon>Fungi</taxon>
        <taxon>Dikarya</taxon>
        <taxon>Basidiomycota</taxon>
        <taxon>Pucciniomycotina</taxon>
        <taxon>Pucciniomycetes</taxon>
        <taxon>Pucciniales</taxon>
        <taxon>Pucciniaceae</taxon>
        <taxon>Puccinia</taxon>
    </lineage>
</organism>
<evidence type="ECO:0000313" key="4">
    <source>
        <dbReference type="Proteomes" id="UP000037035"/>
    </source>
</evidence>
<keyword evidence="2" id="KW-0812">Transmembrane</keyword>
<evidence type="ECO:0000313" key="3">
    <source>
        <dbReference type="EMBL" id="KNZ54289.1"/>
    </source>
</evidence>
<comment type="caution">
    <text evidence="3">The sequence shown here is derived from an EMBL/GenBank/DDBJ whole genome shotgun (WGS) entry which is preliminary data.</text>
</comment>
<feature type="transmembrane region" description="Helical" evidence="2">
    <location>
        <begin position="178"/>
        <end position="198"/>
    </location>
</feature>
<keyword evidence="4" id="KW-1185">Reference proteome</keyword>
<dbReference type="Proteomes" id="UP000037035">
    <property type="component" value="Unassembled WGS sequence"/>
</dbReference>
<evidence type="ECO:0000256" key="2">
    <source>
        <dbReference type="SAM" id="Phobius"/>
    </source>
</evidence>
<keyword evidence="2" id="KW-1133">Transmembrane helix</keyword>
<feature type="compositionally biased region" description="Basic and acidic residues" evidence="1">
    <location>
        <begin position="330"/>
        <end position="347"/>
    </location>
</feature>
<sequence>MASCLCIVESGHHEFEWGQGELALTEVASCLGEFASVAVACIASLDVMSHHVDDVLGRHCIISGCGHITLLGGCIGDMPVVVESPKPTLSIKMNKDEDEIYSYFYHQDLIEMKDSSIFFFGMREPREILFLQVEKLSVSSGSRKETETLNLSIKLKLKNLNFNALKTPNLYNKNNTQYLLFLFSVATCLLLYNSFQVIERSILKISKSDIFQMNLLFMEAIFFLAKKEKKKKKKQIIMLHGLVNPERRNLKSQPMYDGGRKLQTVIFFFLITKQKHEELLDFFLFFPSSCLGDIGKERWRTFPEALQIPQSRDRLEPTYLLPKLNLGMKSDEKSGFSNRDQQEDPKRCNKKRMHTFAPHAPPKKKMQAQMELCHMQLLKKKEPNEKRVVIGVVVYTEGVQEFPTSEVSSVSRYFFFLLKMRKSEL</sequence>
<evidence type="ECO:0000256" key="1">
    <source>
        <dbReference type="SAM" id="MobiDB-lite"/>
    </source>
</evidence>
<dbReference type="VEuPathDB" id="FungiDB:VP01_2986g2"/>
<accession>A0A0L6V0L8</accession>
<reference evidence="3 4" key="1">
    <citation type="submission" date="2015-08" db="EMBL/GenBank/DDBJ databases">
        <title>Next Generation Sequencing and Analysis of the Genome of Puccinia sorghi L Schw, the Causal Agent of Maize Common Rust.</title>
        <authorList>
            <person name="Rochi L."/>
            <person name="Burguener G."/>
            <person name="Darino M."/>
            <person name="Turjanski A."/>
            <person name="Kreff E."/>
            <person name="Dieguez M.J."/>
            <person name="Sacco F."/>
        </authorList>
    </citation>
    <scope>NUCLEOTIDE SEQUENCE [LARGE SCALE GENOMIC DNA]</scope>
    <source>
        <strain evidence="3 4">RO10H11247</strain>
    </source>
</reference>
<keyword evidence="2" id="KW-0472">Membrane</keyword>
<gene>
    <name evidence="3" type="ORF">VP01_2986g2</name>
</gene>
<proteinExistence type="predicted"/>